<sequence length="115" mass="13250">MSVGRERCFRCTECCFQRILLQITVTQLEVEHRTHGITSFGREGACIEIDLTYQVSVDDANRSARRSLRAEMIDIRNLHSIEVETVFRRSTSTYNQVVSVTGRREGYTGIRLYDA</sequence>
<name>A0A645E1Y0_9ZZZZ</name>
<evidence type="ECO:0000313" key="1">
    <source>
        <dbReference type="EMBL" id="MPM95571.1"/>
    </source>
</evidence>
<reference evidence="1" key="1">
    <citation type="submission" date="2019-08" db="EMBL/GenBank/DDBJ databases">
        <authorList>
            <person name="Kucharzyk K."/>
            <person name="Murdoch R.W."/>
            <person name="Higgins S."/>
            <person name="Loffler F."/>
        </authorList>
    </citation>
    <scope>NUCLEOTIDE SEQUENCE</scope>
</reference>
<dbReference type="AlphaFoldDB" id="A0A645E1Y0"/>
<organism evidence="1">
    <name type="scientific">bioreactor metagenome</name>
    <dbReference type="NCBI Taxonomy" id="1076179"/>
    <lineage>
        <taxon>unclassified sequences</taxon>
        <taxon>metagenomes</taxon>
        <taxon>ecological metagenomes</taxon>
    </lineage>
</organism>
<dbReference type="EMBL" id="VSSQ01042045">
    <property type="protein sequence ID" value="MPM95571.1"/>
    <property type="molecule type" value="Genomic_DNA"/>
</dbReference>
<proteinExistence type="predicted"/>
<comment type="caution">
    <text evidence="1">The sequence shown here is derived from an EMBL/GenBank/DDBJ whole genome shotgun (WGS) entry which is preliminary data.</text>
</comment>
<protein>
    <submittedName>
        <fullName evidence="1">Uncharacterized protein</fullName>
    </submittedName>
</protein>
<accession>A0A645E1Y0</accession>
<gene>
    <name evidence="1" type="ORF">SDC9_142726</name>
</gene>